<dbReference type="SUPFAM" id="SSF50998">
    <property type="entry name" value="Quinoprotein alcohol dehydrogenase-like"/>
    <property type="match status" value="1"/>
</dbReference>
<gene>
    <name evidence="4" type="ORF">TBK1r_04130</name>
</gene>
<dbReference type="Gene3D" id="2.130.10.10">
    <property type="entry name" value="YVTN repeat-like/Quinoprotein amine dehydrogenase"/>
    <property type="match status" value="1"/>
</dbReference>
<keyword evidence="5" id="KW-1185">Reference proteome</keyword>
<feature type="signal peptide" evidence="2">
    <location>
        <begin position="1"/>
        <end position="22"/>
    </location>
</feature>
<dbReference type="InterPro" id="IPR011047">
    <property type="entry name" value="Quinoprotein_ADH-like_sf"/>
</dbReference>
<evidence type="ECO:0000313" key="5">
    <source>
        <dbReference type="Proteomes" id="UP000318081"/>
    </source>
</evidence>
<reference evidence="4 5" key="1">
    <citation type="submission" date="2019-02" db="EMBL/GenBank/DDBJ databases">
        <title>Deep-cultivation of Planctomycetes and their phenomic and genomic characterization uncovers novel biology.</title>
        <authorList>
            <person name="Wiegand S."/>
            <person name="Jogler M."/>
            <person name="Boedeker C."/>
            <person name="Pinto D."/>
            <person name="Vollmers J."/>
            <person name="Rivas-Marin E."/>
            <person name="Kohn T."/>
            <person name="Peeters S.H."/>
            <person name="Heuer A."/>
            <person name="Rast P."/>
            <person name="Oberbeckmann S."/>
            <person name="Bunk B."/>
            <person name="Jeske O."/>
            <person name="Meyerdierks A."/>
            <person name="Storesund J.E."/>
            <person name="Kallscheuer N."/>
            <person name="Luecker S."/>
            <person name="Lage O.M."/>
            <person name="Pohl T."/>
            <person name="Merkel B.J."/>
            <person name="Hornburger P."/>
            <person name="Mueller R.-W."/>
            <person name="Bruemmer F."/>
            <person name="Labrenz M."/>
            <person name="Spormann A.M."/>
            <person name="Op den Camp H."/>
            <person name="Overmann J."/>
            <person name="Amann R."/>
            <person name="Jetten M.S.M."/>
            <person name="Mascher T."/>
            <person name="Medema M.H."/>
            <person name="Devos D.P."/>
            <person name="Kaster A.-K."/>
            <person name="Ovreas L."/>
            <person name="Rohde M."/>
            <person name="Galperin M.Y."/>
            <person name="Jogler C."/>
        </authorList>
    </citation>
    <scope>NUCLEOTIDE SEQUENCE [LARGE SCALE GENOMIC DNA]</scope>
    <source>
        <strain evidence="4 5">TBK1r</strain>
    </source>
</reference>
<dbReference type="Pfam" id="PF13360">
    <property type="entry name" value="PQQ_2"/>
    <property type="match status" value="1"/>
</dbReference>
<evidence type="ECO:0000256" key="1">
    <source>
        <dbReference type="SAM" id="MobiDB-lite"/>
    </source>
</evidence>
<organism evidence="4 5">
    <name type="scientific">Stieleria magnilauensis</name>
    <dbReference type="NCBI Taxonomy" id="2527963"/>
    <lineage>
        <taxon>Bacteria</taxon>
        <taxon>Pseudomonadati</taxon>
        <taxon>Planctomycetota</taxon>
        <taxon>Planctomycetia</taxon>
        <taxon>Pirellulales</taxon>
        <taxon>Pirellulaceae</taxon>
        <taxon>Stieleria</taxon>
    </lineage>
</organism>
<evidence type="ECO:0000256" key="2">
    <source>
        <dbReference type="SAM" id="SignalP"/>
    </source>
</evidence>
<evidence type="ECO:0000313" key="4">
    <source>
        <dbReference type="EMBL" id="QDV81495.1"/>
    </source>
</evidence>
<dbReference type="InterPro" id="IPR002372">
    <property type="entry name" value="PQQ_rpt_dom"/>
</dbReference>
<protein>
    <submittedName>
        <fullName evidence="4">Outer membrane biogenesis protein BamB</fullName>
    </submittedName>
</protein>
<feature type="chain" id="PRO_5045068569" evidence="2">
    <location>
        <begin position="23"/>
        <end position="424"/>
    </location>
</feature>
<dbReference type="PANTHER" id="PTHR34512:SF30">
    <property type="entry name" value="OUTER MEMBRANE PROTEIN ASSEMBLY FACTOR BAMB"/>
    <property type="match status" value="1"/>
</dbReference>
<accession>A0ABX5XHN2</accession>
<feature type="domain" description="Pyrrolo-quinoline quinone repeat" evidence="3">
    <location>
        <begin position="93"/>
        <end position="341"/>
    </location>
</feature>
<name>A0ABX5XHN2_9BACT</name>
<dbReference type="PANTHER" id="PTHR34512">
    <property type="entry name" value="CELL SURFACE PROTEIN"/>
    <property type="match status" value="1"/>
</dbReference>
<proteinExistence type="predicted"/>
<feature type="region of interest" description="Disordered" evidence="1">
    <location>
        <begin position="30"/>
        <end position="54"/>
    </location>
</feature>
<keyword evidence="2" id="KW-0732">Signal</keyword>
<sequence length="424" mass="46390">MMFKTLFSAAVLLTLAMNVASAQTPSFPATDWPWWRGQQRDGSAAPDQNPPLQWSEDDNVVWKTAIPGRGHGSPMLFGRHVFLATADDTRKVQVVLCFDRQTGSLQWESVVHQGNYESKGKRKANEKASWASSTVATDGERLFINFFNDGAIHTTALDLKGTILWQQKLSDYVIHQGYGSSPAIYEHLVICSADNKGGGAIVAMDRATGEIVWRRDRPEKPNYPSPSIVNVSGKDQLVLTGCDLVTSLDPGTGATRWEIEGATTECVTTTLTDGKHVFTSGGYPDNHVSAVLADGSGKVAWRTNSRVYVPSMLHKDGYLYLTLDAGIAECVDCATGETVWKARLGGDFSSSPVLVGDLIYATNEQGQTFVYKASPEGFEKVAENKLGESVFATPTICDSHIFMRIAHYDGDRRQEFLYCLGAKN</sequence>
<dbReference type="InterPro" id="IPR015943">
    <property type="entry name" value="WD40/YVTN_repeat-like_dom_sf"/>
</dbReference>
<evidence type="ECO:0000259" key="3">
    <source>
        <dbReference type="Pfam" id="PF13360"/>
    </source>
</evidence>
<dbReference type="Proteomes" id="UP000318081">
    <property type="component" value="Chromosome"/>
</dbReference>
<dbReference type="Gene3D" id="2.40.10.480">
    <property type="match status" value="1"/>
</dbReference>
<dbReference type="EMBL" id="CP036432">
    <property type="protein sequence ID" value="QDV81495.1"/>
    <property type="molecule type" value="Genomic_DNA"/>
</dbReference>